<evidence type="ECO:0000256" key="1">
    <source>
        <dbReference type="SAM" id="Phobius"/>
    </source>
</evidence>
<protein>
    <submittedName>
        <fullName evidence="2">Uncharacterized protein</fullName>
    </submittedName>
</protein>
<organism evidence="2 3">
    <name type="scientific">Mycobacterium aquaticum</name>
    <dbReference type="NCBI Taxonomy" id="1927124"/>
    <lineage>
        <taxon>Bacteria</taxon>
        <taxon>Bacillati</taxon>
        <taxon>Actinomycetota</taxon>
        <taxon>Actinomycetes</taxon>
        <taxon>Mycobacteriales</taxon>
        <taxon>Mycobacteriaceae</taxon>
        <taxon>Mycobacterium</taxon>
    </lineage>
</organism>
<dbReference type="OrthoDB" id="4727831at2"/>
<keyword evidence="1" id="KW-0472">Membrane</keyword>
<proteinExistence type="predicted"/>
<reference evidence="2 3" key="1">
    <citation type="submission" date="2017-02" db="EMBL/GenBank/DDBJ databases">
        <title>The new phylogeny of genus Mycobacterium.</title>
        <authorList>
            <person name="Tortoli E."/>
            <person name="Trovato A."/>
            <person name="Cirillo D.M."/>
        </authorList>
    </citation>
    <scope>NUCLEOTIDE SEQUENCE [LARGE SCALE GENOMIC DNA]</scope>
    <source>
        <strain evidence="2 3">RW6</strain>
    </source>
</reference>
<gene>
    <name evidence="2" type="ORF">BST13_21935</name>
</gene>
<dbReference type="EMBL" id="MVHF01000024">
    <property type="protein sequence ID" value="ORA32706.1"/>
    <property type="molecule type" value="Genomic_DNA"/>
</dbReference>
<dbReference type="Proteomes" id="UP000192448">
    <property type="component" value="Unassembled WGS sequence"/>
</dbReference>
<dbReference type="AlphaFoldDB" id="A0A1X0ASS1"/>
<keyword evidence="1" id="KW-0812">Transmembrane</keyword>
<feature type="transmembrane region" description="Helical" evidence="1">
    <location>
        <begin position="76"/>
        <end position="101"/>
    </location>
</feature>
<comment type="caution">
    <text evidence="2">The sequence shown here is derived from an EMBL/GenBank/DDBJ whole genome shotgun (WGS) entry which is preliminary data.</text>
</comment>
<keyword evidence="1" id="KW-1133">Transmembrane helix</keyword>
<accession>A0A1X0ASS1</accession>
<sequence length="129" mass="14322">MRDHCLSRRQARQMSRRFADVGVGIAAARLREIATGAPASEAELTDVEFAVWASEFKHDEFLAKFERAKRECLKGLVVIVMALVMLAFLLSAAVCVLSATLHTTPFNNGQMWQPVIPSLFEPAGETSQW</sequence>
<evidence type="ECO:0000313" key="3">
    <source>
        <dbReference type="Proteomes" id="UP000192448"/>
    </source>
</evidence>
<evidence type="ECO:0000313" key="2">
    <source>
        <dbReference type="EMBL" id="ORA32706.1"/>
    </source>
</evidence>
<keyword evidence="3" id="KW-1185">Reference proteome</keyword>
<dbReference type="STRING" id="1927124.BST13_21935"/>
<name>A0A1X0ASS1_9MYCO</name>